<sequence>MKMLDFFRHVQSAKRQGSPSVERVRAAWCPHDVPDRFIVWRSTSGTGNAVNSFISAALLAAATCRTLVHPFDKWFEPVDHAGLAIRGRCNISQDILNIADGIKTKQLEAKDRYRVPCYTLATQHSSKPSHMSQVFLKETSPLPSHLWPGCKVVVMVGNQLFAPYLLSHSNLSTVYQQVASALTVGPPAPFFGPASRFLLRPRTHYTERADRFVRDLRGPSGRTALIGVHIRSRLQNGNLYEMMKQTGNTTVAAFLTLYSRYFQACVQHVLTVTQRAGFQNARVYIAADNTDVRFGAQQALGDAYVRPPHYLHTASLPTPADETSLAPRRTEQQNTAAFEELLILARADAIVVKDMRSSTFSSVAANWNAHRAGGNGLEQQSLGAFTTASHCKRLPTVEATYG</sequence>
<dbReference type="AlphaFoldDB" id="A0A7S3AIP1"/>
<gene>
    <name evidence="1" type="ORF">HERI1096_LOCUS6575</name>
</gene>
<name>A0A7S3AIP1_9EUKA</name>
<dbReference type="Gene3D" id="3.40.50.11350">
    <property type="match status" value="1"/>
</dbReference>
<reference evidence="1" key="1">
    <citation type="submission" date="2021-01" db="EMBL/GenBank/DDBJ databases">
        <authorList>
            <person name="Corre E."/>
            <person name="Pelletier E."/>
            <person name="Niang G."/>
            <person name="Scheremetjew M."/>
            <person name="Finn R."/>
            <person name="Kale V."/>
            <person name="Holt S."/>
            <person name="Cochrane G."/>
            <person name="Meng A."/>
            <person name="Brown T."/>
            <person name="Cohen L."/>
        </authorList>
    </citation>
    <scope>NUCLEOTIDE SEQUENCE</scope>
    <source>
        <strain evidence="1">CCMP281</strain>
    </source>
</reference>
<organism evidence="1">
    <name type="scientific">Haptolina ericina</name>
    <dbReference type="NCBI Taxonomy" id="156174"/>
    <lineage>
        <taxon>Eukaryota</taxon>
        <taxon>Haptista</taxon>
        <taxon>Haptophyta</taxon>
        <taxon>Prymnesiophyceae</taxon>
        <taxon>Prymnesiales</taxon>
        <taxon>Prymnesiaceae</taxon>
        <taxon>Haptolina</taxon>
    </lineage>
</organism>
<protein>
    <recommendedName>
        <fullName evidence="2">Peptide-O-fucosyltransferase 1</fullName>
    </recommendedName>
</protein>
<accession>A0A7S3AIP1</accession>
<proteinExistence type="predicted"/>
<evidence type="ECO:0000313" key="1">
    <source>
        <dbReference type="EMBL" id="CAE0105917.1"/>
    </source>
</evidence>
<dbReference type="EMBL" id="HBHX01011823">
    <property type="protein sequence ID" value="CAE0105917.1"/>
    <property type="molecule type" value="Transcribed_RNA"/>
</dbReference>
<evidence type="ECO:0008006" key="2">
    <source>
        <dbReference type="Google" id="ProtNLM"/>
    </source>
</evidence>